<protein>
    <recommendedName>
        <fullName evidence="1">Major tropism determinant N-terminal domain-containing protein</fullName>
    </recommendedName>
</protein>
<dbReference type="AlphaFoldDB" id="A0A484HC09"/>
<dbReference type="SUPFAM" id="SSF69349">
    <property type="entry name" value="Phage fibre proteins"/>
    <property type="match status" value="1"/>
</dbReference>
<evidence type="ECO:0000259" key="1">
    <source>
        <dbReference type="Pfam" id="PF18454"/>
    </source>
</evidence>
<accession>A0A484HC09</accession>
<name>A0A484HC09_9BACT</name>
<dbReference type="InterPro" id="IPR041352">
    <property type="entry name" value="Mtd_N"/>
</dbReference>
<evidence type="ECO:0000313" key="2">
    <source>
        <dbReference type="EMBL" id="VEN72796.1"/>
    </source>
</evidence>
<organism evidence="2">
    <name type="scientific">uncultured Desulfobacteraceae bacterium</name>
    <dbReference type="NCBI Taxonomy" id="218296"/>
    <lineage>
        <taxon>Bacteria</taxon>
        <taxon>Pseudomonadati</taxon>
        <taxon>Thermodesulfobacteriota</taxon>
        <taxon>Desulfobacteria</taxon>
        <taxon>Desulfobacterales</taxon>
        <taxon>Desulfobacteraceae</taxon>
        <taxon>environmental samples</taxon>
    </lineage>
</organism>
<dbReference type="EMBL" id="CAACVI010000001">
    <property type="protein sequence ID" value="VEN72796.1"/>
    <property type="molecule type" value="Genomic_DNA"/>
</dbReference>
<reference evidence="2" key="1">
    <citation type="submission" date="2019-01" db="EMBL/GenBank/DDBJ databases">
        <authorList>
            <consortium name="Genoscope - CEA"/>
            <person name="William W."/>
        </authorList>
    </citation>
    <scope>NUCLEOTIDE SEQUENCE</scope>
    <source>
        <strain evidence="2">CR-1</strain>
    </source>
</reference>
<sequence length="90" mass="10638">MDTFNPHMKALRVKVFQDTEKNLTRADPMLLSGEWGLETDTGRLKIGDGVRRWRALPYKIDRTLTREMVEDMMMMKAYIEKIKREKNGAY</sequence>
<feature type="domain" description="Major tropism determinant N-terminal" evidence="1">
    <location>
        <begin position="18"/>
        <end position="50"/>
    </location>
</feature>
<gene>
    <name evidence="2" type="ORF">EPICR_10295</name>
</gene>
<proteinExistence type="predicted"/>
<dbReference type="Pfam" id="PF18454">
    <property type="entry name" value="Mtd_N"/>
    <property type="match status" value="1"/>
</dbReference>